<keyword evidence="3" id="KW-0808">Transferase</keyword>
<name>A0A5B6T9T7_9BACT</name>
<protein>
    <submittedName>
        <fullName evidence="3">Histidine kinase</fullName>
    </submittedName>
</protein>
<feature type="transmembrane region" description="Helical" evidence="1">
    <location>
        <begin position="9"/>
        <end position="30"/>
    </location>
</feature>
<feature type="transmembrane region" description="Helical" evidence="1">
    <location>
        <begin position="126"/>
        <end position="145"/>
    </location>
</feature>
<evidence type="ECO:0000313" key="3">
    <source>
        <dbReference type="EMBL" id="KAA3436958.1"/>
    </source>
</evidence>
<dbReference type="AlphaFoldDB" id="A0A5B6T9T7"/>
<keyword evidence="1" id="KW-1133">Transmembrane helix</keyword>
<evidence type="ECO:0000256" key="1">
    <source>
        <dbReference type="SAM" id="Phobius"/>
    </source>
</evidence>
<dbReference type="InterPro" id="IPR050640">
    <property type="entry name" value="Bact_2-comp_sensor_kinase"/>
</dbReference>
<organism evidence="3 4">
    <name type="scientific">Rufibacter hautae</name>
    <dbReference type="NCBI Taxonomy" id="2595005"/>
    <lineage>
        <taxon>Bacteria</taxon>
        <taxon>Pseudomonadati</taxon>
        <taxon>Bacteroidota</taxon>
        <taxon>Cytophagia</taxon>
        <taxon>Cytophagales</taxon>
        <taxon>Hymenobacteraceae</taxon>
        <taxon>Rufibacter</taxon>
    </lineage>
</organism>
<keyword evidence="3" id="KW-0418">Kinase</keyword>
<gene>
    <name evidence="3" type="ORF">FOA19_21520</name>
</gene>
<dbReference type="InterPro" id="IPR010559">
    <property type="entry name" value="Sig_transdc_His_kin_internal"/>
</dbReference>
<evidence type="ECO:0000259" key="2">
    <source>
        <dbReference type="Pfam" id="PF06580"/>
    </source>
</evidence>
<accession>A0A5B6T9T7</accession>
<evidence type="ECO:0000313" key="4">
    <source>
        <dbReference type="Proteomes" id="UP000324133"/>
    </source>
</evidence>
<dbReference type="GO" id="GO:0016020">
    <property type="term" value="C:membrane"/>
    <property type="evidence" value="ECO:0007669"/>
    <property type="project" value="InterPro"/>
</dbReference>
<dbReference type="RefSeq" id="WP_149092899.1">
    <property type="nucleotide sequence ID" value="NZ_VKKY01000003.1"/>
</dbReference>
<comment type="caution">
    <text evidence="3">The sequence shown here is derived from an EMBL/GenBank/DDBJ whole genome shotgun (WGS) entry which is preliminary data.</text>
</comment>
<dbReference type="PANTHER" id="PTHR34220">
    <property type="entry name" value="SENSOR HISTIDINE KINASE YPDA"/>
    <property type="match status" value="1"/>
</dbReference>
<feature type="transmembrane region" description="Helical" evidence="1">
    <location>
        <begin position="59"/>
        <end position="80"/>
    </location>
</feature>
<dbReference type="EMBL" id="VKKY01000003">
    <property type="protein sequence ID" value="KAA3436958.1"/>
    <property type="molecule type" value="Genomic_DNA"/>
</dbReference>
<keyword evidence="4" id="KW-1185">Reference proteome</keyword>
<sequence>MEQESYKKGLWKVAAITTVAWGVISLFPVINAGRPFFFGDRPHRPRLRDLPFPRPQENIFLSFLEISVLMLFLWFINIYLYGKISKREWREKTKRVVRYAISYLLTAVVYYGGIALIFVITDGARFRIFPLIVALTNNTIILVLMDLMILQRKSAQIAVENSELKMNHAIAQHQHLKHQLQPHFLFNSLNTLKSLIKKQRPEAEEYLVRLSALLRASISSGNETTIPLQEELKLCVDYLEMQKVRFKDSFSYTIDIPEHILSTGCLPIFSLQLLVENAIKHNAFTVEEPLRIRISYSPEDTISVWNNRKPKQSLEPSSGIGLKNLAERYQVICGHGVAIKETDQYFSVELKLLFNEHCHN</sequence>
<proteinExistence type="predicted"/>
<dbReference type="Gene3D" id="3.30.565.10">
    <property type="entry name" value="Histidine kinase-like ATPase, C-terminal domain"/>
    <property type="match status" value="1"/>
</dbReference>
<dbReference type="Proteomes" id="UP000324133">
    <property type="component" value="Unassembled WGS sequence"/>
</dbReference>
<reference evidence="3 4" key="1">
    <citation type="submission" date="2019-07" db="EMBL/GenBank/DDBJ databases">
        <title>Rufibacter sp. nov., isolated from lake sediment.</title>
        <authorList>
            <person name="Qu J.-H."/>
        </authorList>
    </citation>
    <scope>NUCLEOTIDE SEQUENCE [LARGE SCALE GENOMIC DNA]</scope>
    <source>
        <strain evidence="3 4">NBS58-1</strain>
    </source>
</reference>
<dbReference type="OrthoDB" id="927174at2"/>
<feature type="domain" description="Signal transduction histidine kinase internal region" evidence="2">
    <location>
        <begin position="171"/>
        <end position="250"/>
    </location>
</feature>
<keyword evidence="1" id="KW-0472">Membrane</keyword>
<feature type="transmembrane region" description="Helical" evidence="1">
    <location>
        <begin position="101"/>
        <end position="120"/>
    </location>
</feature>
<keyword evidence="1" id="KW-0812">Transmembrane</keyword>
<dbReference type="InterPro" id="IPR036890">
    <property type="entry name" value="HATPase_C_sf"/>
</dbReference>
<dbReference type="GO" id="GO:0000155">
    <property type="term" value="F:phosphorelay sensor kinase activity"/>
    <property type="evidence" value="ECO:0007669"/>
    <property type="project" value="InterPro"/>
</dbReference>
<dbReference type="PANTHER" id="PTHR34220:SF7">
    <property type="entry name" value="SENSOR HISTIDINE KINASE YPDA"/>
    <property type="match status" value="1"/>
</dbReference>
<dbReference type="Pfam" id="PF06580">
    <property type="entry name" value="His_kinase"/>
    <property type="match status" value="1"/>
</dbReference>